<sequence length="259" mass="29804">MLYVEPDALRRTRCFALNQMLYVELDALRRTRCFTSNQMLYVEPDALRRTRCFTSNQMLYVELDALRRTRCFASNQMLYSDISRAQHQSDERQVSQKKIANLCPFAHKKHGVYRFGSPAAALYATSVDPIAITFTSRNTSHRVDLVPLEPMVVARNALSVRHLLVLPGVGWYRTRWNVTAKVSFDKSCFHIDQPHACRRSWLREFKRHLTLRRMERGKAGQLVASNRADEGAYAVVQGMVGWALDTRVRCGCCPARQMG</sequence>
<evidence type="ECO:0000313" key="2">
    <source>
        <dbReference type="Proteomes" id="UP000800082"/>
    </source>
</evidence>
<dbReference type="Proteomes" id="UP000800082">
    <property type="component" value="Unassembled WGS sequence"/>
</dbReference>
<keyword evidence="2" id="KW-1185">Reference proteome</keyword>
<evidence type="ECO:0000313" key="1">
    <source>
        <dbReference type="EMBL" id="KAF1925017.1"/>
    </source>
</evidence>
<protein>
    <submittedName>
        <fullName evidence="1">Uncharacterized protein</fullName>
    </submittedName>
</protein>
<proteinExistence type="predicted"/>
<accession>A0A6A5RHD6</accession>
<reference evidence="1" key="1">
    <citation type="journal article" date="2020" name="Stud. Mycol.">
        <title>101 Dothideomycetes genomes: a test case for predicting lifestyles and emergence of pathogens.</title>
        <authorList>
            <person name="Haridas S."/>
            <person name="Albert R."/>
            <person name="Binder M."/>
            <person name="Bloem J."/>
            <person name="Labutti K."/>
            <person name="Salamov A."/>
            <person name="Andreopoulos B."/>
            <person name="Baker S."/>
            <person name="Barry K."/>
            <person name="Bills G."/>
            <person name="Bluhm B."/>
            <person name="Cannon C."/>
            <person name="Castanera R."/>
            <person name="Culley D."/>
            <person name="Daum C."/>
            <person name="Ezra D."/>
            <person name="Gonzalez J."/>
            <person name="Henrissat B."/>
            <person name="Kuo A."/>
            <person name="Liang C."/>
            <person name="Lipzen A."/>
            <person name="Lutzoni F."/>
            <person name="Magnuson J."/>
            <person name="Mondo S."/>
            <person name="Nolan M."/>
            <person name="Ohm R."/>
            <person name="Pangilinan J."/>
            <person name="Park H.-J."/>
            <person name="Ramirez L."/>
            <person name="Alfaro M."/>
            <person name="Sun H."/>
            <person name="Tritt A."/>
            <person name="Yoshinaga Y."/>
            <person name="Zwiers L.-H."/>
            <person name="Turgeon B."/>
            <person name="Goodwin S."/>
            <person name="Spatafora J."/>
            <person name="Crous P."/>
            <person name="Grigoriev I."/>
        </authorList>
    </citation>
    <scope>NUCLEOTIDE SEQUENCE</scope>
    <source>
        <strain evidence="1">CBS 183.55</strain>
    </source>
</reference>
<dbReference type="GeneID" id="54346395"/>
<name>A0A6A5RHD6_9PLEO</name>
<organism evidence="1 2">
    <name type="scientific">Didymella exigua CBS 183.55</name>
    <dbReference type="NCBI Taxonomy" id="1150837"/>
    <lineage>
        <taxon>Eukaryota</taxon>
        <taxon>Fungi</taxon>
        <taxon>Dikarya</taxon>
        <taxon>Ascomycota</taxon>
        <taxon>Pezizomycotina</taxon>
        <taxon>Dothideomycetes</taxon>
        <taxon>Pleosporomycetidae</taxon>
        <taxon>Pleosporales</taxon>
        <taxon>Pleosporineae</taxon>
        <taxon>Didymellaceae</taxon>
        <taxon>Didymella</taxon>
    </lineage>
</organism>
<dbReference type="EMBL" id="ML978988">
    <property type="protein sequence ID" value="KAF1925017.1"/>
    <property type="molecule type" value="Genomic_DNA"/>
</dbReference>
<gene>
    <name evidence="1" type="ORF">M421DRAFT_267174</name>
</gene>
<dbReference type="RefSeq" id="XP_033445269.1">
    <property type="nucleotide sequence ID" value="XM_033588748.1"/>
</dbReference>
<dbReference type="AlphaFoldDB" id="A0A6A5RHD6"/>